<dbReference type="Proteomes" id="UP001597012">
    <property type="component" value="Unassembled WGS sequence"/>
</dbReference>
<organism evidence="1 2">
    <name type="scientific">Maribacter chungangensis</name>
    <dbReference type="NCBI Taxonomy" id="1069117"/>
    <lineage>
        <taxon>Bacteria</taxon>
        <taxon>Pseudomonadati</taxon>
        <taxon>Bacteroidota</taxon>
        <taxon>Flavobacteriia</taxon>
        <taxon>Flavobacteriales</taxon>
        <taxon>Flavobacteriaceae</taxon>
        <taxon>Maribacter</taxon>
    </lineage>
</organism>
<gene>
    <name evidence="1" type="ORF">ACFQZJ_12220</name>
</gene>
<protein>
    <submittedName>
        <fullName evidence="1">Uncharacterized protein</fullName>
    </submittedName>
</protein>
<evidence type="ECO:0000313" key="1">
    <source>
        <dbReference type="EMBL" id="MFD0798228.1"/>
    </source>
</evidence>
<reference evidence="2" key="1">
    <citation type="journal article" date="2019" name="Int. J. Syst. Evol. Microbiol.">
        <title>The Global Catalogue of Microorganisms (GCM) 10K type strain sequencing project: providing services to taxonomists for standard genome sequencing and annotation.</title>
        <authorList>
            <consortium name="The Broad Institute Genomics Platform"/>
            <consortium name="The Broad Institute Genome Sequencing Center for Infectious Disease"/>
            <person name="Wu L."/>
            <person name="Ma J."/>
        </authorList>
    </citation>
    <scope>NUCLEOTIDE SEQUENCE [LARGE SCALE GENOMIC DNA]</scope>
    <source>
        <strain evidence="2">CCUG 61948</strain>
    </source>
</reference>
<sequence>MKKIILLFICTLSTMTGISQNSMIPEVVWNGITENENQYVELLNLKDKNSLIVRVAYSGYWNKGLSGQYIIYQNDGKIKRYKVFQPSDSDLKTKVKRKRVRKKDFQNYWNYLKNCISEKKFQINKTQLNIDAKPGKEKGTRLVKSISDGTTYHFSVYQGKNYIAYASFEPKSFIEDEYPGFEERQKLVDLMAGFETLAEKY</sequence>
<accession>A0ABW3B4H7</accession>
<keyword evidence="2" id="KW-1185">Reference proteome</keyword>
<dbReference type="EMBL" id="JBHTHY010000009">
    <property type="protein sequence ID" value="MFD0798228.1"/>
    <property type="molecule type" value="Genomic_DNA"/>
</dbReference>
<proteinExistence type="predicted"/>
<evidence type="ECO:0000313" key="2">
    <source>
        <dbReference type="Proteomes" id="UP001597012"/>
    </source>
</evidence>
<dbReference type="RefSeq" id="WP_379934885.1">
    <property type="nucleotide sequence ID" value="NZ_JBHTHY010000009.1"/>
</dbReference>
<comment type="caution">
    <text evidence="1">The sequence shown here is derived from an EMBL/GenBank/DDBJ whole genome shotgun (WGS) entry which is preliminary data.</text>
</comment>
<name>A0ABW3B4H7_9FLAO</name>